<dbReference type="Gene3D" id="3.10.580.10">
    <property type="entry name" value="CBS-domain"/>
    <property type="match status" value="1"/>
</dbReference>
<evidence type="ECO:0000313" key="4">
    <source>
        <dbReference type="EMBL" id="SMB89745.1"/>
    </source>
</evidence>
<dbReference type="PROSITE" id="PS51371">
    <property type="entry name" value="CBS"/>
    <property type="match status" value="2"/>
</dbReference>
<dbReference type="InterPro" id="IPR046342">
    <property type="entry name" value="CBS_dom_sf"/>
</dbReference>
<evidence type="ECO:0000259" key="3">
    <source>
        <dbReference type="PROSITE" id="PS51371"/>
    </source>
</evidence>
<protein>
    <submittedName>
        <fullName evidence="4">CBS domain-containing protein</fullName>
    </submittedName>
</protein>
<sequence length="177" mass="19931">MQIGHLEARPRVGYFYVNKKPYQTIIDKIMKLRVRDFLSVPVVVSENTVIYDAIVALFVNDVGTLFVVSEGEILEGIVSRKDLLKTTLGKVDINQVPVSVIMTRMPNVITTTMEEGLWHAGRKICSHEVDALPVVKEITQDKIIKYKVVGRLSKTNITKAFVDFGLGKFGSEEENDY</sequence>
<accession>A0A1W1V8Y3</accession>
<keyword evidence="1" id="KW-0677">Repeat</keyword>
<keyword evidence="5" id="KW-1185">Reference proteome</keyword>
<dbReference type="PANTHER" id="PTHR48108">
    <property type="entry name" value="CBS DOMAIN-CONTAINING PROTEIN CBSX2, CHLOROPLASTIC"/>
    <property type="match status" value="1"/>
</dbReference>
<dbReference type="AlphaFoldDB" id="A0A1W1V8Y3"/>
<feature type="domain" description="CBS" evidence="3">
    <location>
        <begin position="37"/>
        <end position="93"/>
    </location>
</feature>
<dbReference type="SUPFAM" id="SSF54631">
    <property type="entry name" value="CBS-domain pair"/>
    <property type="match status" value="1"/>
</dbReference>
<dbReference type="Proteomes" id="UP000192731">
    <property type="component" value="Unassembled WGS sequence"/>
</dbReference>
<dbReference type="STRING" id="656914.SAMN00017405_0656"/>
<dbReference type="EMBL" id="FWWT01000016">
    <property type="protein sequence ID" value="SMB89745.1"/>
    <property type="molecule type" value="Genomic_DNA"/>
</dbReference>
<evidence type="ECO:0000256" key="2">
    <source>
        <dbReference type="PROSITE-ProRule" id="PRU00703"/>
    </source>
</evidence>
<reference evidence="4 5" key="1">
    <citation type="submission" date="2017-04" db="EMBL/GenBank/DDBJ databases">
        <authorList>
            <person name="Afonso C.L."/>
            <person name="Miller P.J."/>
            <person name="Scott M.A."/>
            <person name="Spackman E."/>
            <person name="Goraichik I."/>
            <person name="Dimitrov K.M."/>
            <person name="Suarez D.L."/>
            <person name="Swayne D.E."/>
        </authorList>
    </citation>
    <scope>NUCLEOTIDE SEQUENCE [LARGE SCALE GENOMIC DNA]</scope>
    <source>
        <strain evidence="4 5">DSM 11270</strain>
    </source>
</reference>
<dbReference type="Pfam" id="PF00571">
    <property type="entry name" value="CBS"/>
    <property type="match status" value="1"/>
</dbReference>
<gene>
    <name evidence="4" type="ORF">SAMN00017405_0656</name>
</gene>
<evidence type="ECO:0000256" key="1">
    <source>
        <dbReference type="ARBA" id="ARBA00022737"/>
    </source>
</evidence>
<dbReference type="CDD" id="cd04617">
    <property type="entry name" value="CBS_pair_CcpN"/>
    <property type="match status" value="1"/>
</dbReference>
<dbReference type="InterPro" id="IPR000644">
    <property type="entry name" value="CBS_dom"/>
</dbReference>
<keyword evidence="2" id="KW-0129">CBS domain</keyword>
<organism evidence="4 5">
    <name type="scientific">Desulfonispora thiosulfatigenes DSM 11270</name>
    <dbReference type="NCBI Taxonomy" id="656914"/>
    <lineage>
        <taxon>Bacteria</taxon>
        <taxon>Bacillati</taxon>
        <taxon>Bacillota</taxon>
        <taxon>Clostridia</taxon>
        <taxon>Eubacteriales</taxon>
        <taxon>Peptococcaceae</taxon>
        <taxon>Desulfonispora</taxon>
    </lineage>
</organism>
<proteinExistence type="predicted"/>
<dbReference type="PANTHER" id="PTHR48108:SF32">
    <property type="entry name" value="TRANSCRIPTIONAL REPRESSOR CCPN"/>
    <property type="match status" value="1"/>
</dbReference>
<evidence type="ECO:0000313" key="5">
    <source>
        <dbReference type="Proteomes" id="UP000192731"/>
    </source>
</evidence>
<dbReference type="InterPro" id="IPR051462">
    <property type="entry name" value="CBS_domain-containing"/>
</dbReference>
<dbReference type="SMART" id="SM00116">
    <property type="entry name" value="CBS"/>
    <property type="match status" value="2"/>
</dbReference>
<name>A0A1W1V8Y3_DESTI</name>
<feature type="domain" description="CBS" evidence="3">
    <location>
        <begin position="102"/>
        <end position="169"/>
    </location>
</feature>